<proteinExistence type="predicted"/>
<dbReference type="AlphaFoldDB" id="W1XXS4"/>
<comment type="caution">
    <text evidence="1">The sequence shown here is derived from an EMBL/GenBank/DDBJ whole genome shotgun (WGS) entry which is preliminary data.</text>
</comment>
<evidence type="ECO:0000313" key="1">
    <source>
        <dbReference type="EMBL" id="ETJ33654.1"/>
    </source>
</evidence>
<feature type="non-terminal residue" evidence="1">
    <location>
        <position position="1"/>
    </location>
</feature>
<sequence length="51" mass="5753">LKDKANFIMSMLELVVGGSGLTAEEKSVIDRCLPKIYEKYFEILYSTPDPV</sequence>
<gene>
    <name evidence="1" type="ORF">Q604_UNBC11895G0001</name>
</gene>
<accession>W1XXS4</accession>
<protein>
    <submittedName>
        <fullName evidence="1">Uncharacterized protein</fullName>
    </submittedName>
</protein>
<name>W1XXS4_9ZZZZ</name>
<dbReference type="EMBL" id="AZMM01011895">
    <property type="protein sequence ID" value="ETJ33654.1"/>
    <property type="molecule type" value="Genomic_DNA"/>
</dbReference>
<reference evidence="1" key="1">
    <citation type="submission" date="2013-12" db="EMBL/GenBank/DDBJ databases">
        <title>A Varibaculum cambriense genome reconstructed from a premature infant gut community with otherwise low bacterial novelty that shifts toward anaerobic metabolism during the third week of life.</title>
        <authorList>
            <person name="Brown C.T."/>
            <person name="Sharon I."/>
            <person name="Thomas B.C."/>
            <person name="Castelle C.J."/>
            <person name="Morowitz M.J."/>
            <person name="Banfield J.F."/>
        </authorList>
    </citation>
    <scope>NUCLEOTIDE SEQUENCE</scope>
</reference>
<organism evidence="1">
    <name type="scientific">human gut metagenome</name>
    <dbReference type="NCBI Taxonomy" id="408170"/>
    <lineage>
        <taxon>unclassified sequences</taxon>
        <taxon>metagenomes</taxon>
        <taxon>organismal metagenomes</taxon>
    </lineage>
</organism>